<dbReference type="CDD" id="cd00241">
    <property type="entry name" value="DOMON_like"/>
    <property type="match status" value="1"/>
</dbReference>
<dbReference type="SMART" id="SM00887">
    <property type="entry name" value="EB_dh"/>
    <property type="match status" value="1"/>
</dbReference>
<evidence type="ECO:0000313" key="1">
    <source>
        <dbReference type="EMBL" id="KAK8497578.1"/>
    </source>
</evidence>
<dbReference type="PANTHER" id="PTHR36044">
    <property type="entry name" value="HEME BINDING PROTEIN"/>
    <property type="match status" value="1"/>
</dbReference>
<dbReference type="Gene3D" id="2.60.40.1190">
    <property type="match status" value="1"/>
</dbReference>
<dbReference type="InterPro" id="IPR019020">
    <property type="entry name" value="Cyt-c552/DMSO_Rdtase_haem-bd"/>
</dbReference>
<dbReference type="PANTHER" id="PTHR36044:SF1">
    <property type="entry name" value="HEME BINDING PROTEIN"/>
    <property type="match status" value="1"/>
</dbReference>
<reference evidence="1 2" key="1">
    <citation type="journal article" date="2024" name="G3 (Bethesda)">
        <title>Genome assembly of Hibiscus sabdariffa L. provides insights into metabolisms of medicinal natural products.</title>
        <authorList>
            <person name="Kim T."/>
        </authorList>
    </citation>
    <scope>NUCLEOTIDE SEQUENCE [LARGE SCALE GENOMIC DNA]</scope>
    <source>
        <strain evidence="1">TK-2024</strain>
        <tissue evidence="1">Old leaves</tissue>
    </source>
</reference>
<gene>
    <name evidence="1" type="ORF">V6N12_037449</name>
</gene>
<name>A0ABR2ATZ3_9ROSI</name>
<sequence length="362" mass="40102">MARVLLLALLVLGLGLTGRVSSHEESGEWSCESNSEIQLRADFRPGLITLDGRADDWKDIDGFEFPLRPALDPDEDHEYEDGKMTLKALHDGNNVFFLLQVDGNYVYSKGDSSRCPSVALMFQIGKDATYRNMGGCKEQRGSCTNKTCRGHEVDIMHFSVGNAIPGRLYGSNRIDERNGNGGDSFGHLVDVYAWNPHCRYLDGMDPSGNDSSAQNDWKGAWWHSSFTDKSGFVEDDSPYSTGGQKGTYCFEFARPLRTMDRLRQDVQFTIDGSSKMSVAFWFPVDANPWVGSGHYTINCDWVLLDIASGGSMLTESAPNSGWDTTRALTLLFSVAALGIAILVAYHHVHRPNSISFTPIENL</sequence>
<dbReference type="Pfam" id="PF09459">
    <property type="entry name" value="EB_dh"/>
    <property type="match status" value="1"/>
</dbReference>
<dbReference type="EMBL" id="JBBPBM010000304">
    <property type="protein sequence ID" value="KAK8497578.1"/>
    <property type="molecule type" value="Genomic_DNA"/>
</dbReference>
<proteinExistence type="predicted"/>
<accession>A0ABR2ATZ3</accession>
<organism evidence="1 2">
    <name type="scientific">Hibiscus sabdariffa</name>
    <name type="common">roselle</name>
    <dbReference type="NCBI Taxonomy" id="183260"/>
    <lineage>
        <taxon>Eukaryota</taxon>
        <taxon>Viridiplantae</taxon>
        <taxon>Streptophyta</taxon>
        <taxon>Embryophyta</taxon>
        <taxon>Tracheophyta</taxon>
        <taxon>Spermatophyta</taxon>
        <taxon>Magnoliopsida</taxon>
        <taxon>eudicotyledons</taxon>
        <taxon>Gunneridae</taxon>
        <taxon>Pentapetalae</taxon>
        <taxon>rosids</taxon>
        <taxon>malvids</taxon>
        <taxon>Malvales</taxon>
        <taxon>Malvaceae</taxon>
        <taxon>Malvoideae</taxon>
        <taxon>Hibiscus</taxon>
    </lineage>
</organism>
<keyword evidence="2" id="KW-1185">Reference proteome</keyword>
<evidence type="ECO:0000313" key="2">
    <source>
        <dbReference type="Proteomes" id="UP001472677"/>
    </source>
</evidence>
<comment type="caution">
    <text evidence="1">The sequence shown here is derived from an EMBL/GenBank/DDBJ whole genome shotgun (WGS) entry which is preliminary data.</text>
</comment>
<protein>
    <submittedName>
        <fullName evidence="1">Uncharacterized protein</fullName>
    </submittedName>
</protein>
<dbReference type="Proteomes" id="UP001472677">
    <property type="component" value="Unassembled WGS sequence"/>
</dbReference>